<organism evidence="2 3">
    <name type="scientific">Streptomyces maoxianensis</name>
    <dbReference type="NCBI Taxonomy" id="1459942"/>
    <lineage>
        <taxon>Bacteria</taxon>
        <taxon>Bacillati</taxon>
        <taxon>Actinomycetota</taxon>
        <taxon>Actinomycetes</taxon>
        <taxon>Kitasatosporales</taxon>
        <taxon>Streptomycetaceae</taxon>
        <taxon>Streptomyces</taxon>
    </lineage>
</organism>
<comment type="caution">
    <text evidence="2">The sequence shown here is derived from an EMBL/GenBank/DDBJ whole genome shotgun (WGS) entry which is preliminary data.</text>
</comment>
<keyword evidence="3" id="KW-1185">Reference proteome</keyword>
<evidence type="ECO:0000256" key="1">
    <source>
        <dbReference type="ARBA" id="ARBA00022801"/>
    </source>
</evidence>
<dbReference type="InterPro" id="IPR007466">
    <property type="entry name" value="Peptidyl-Arg-deiminase_porph"/>
</dbReference>
<dbReference type="SUPFAM" id="SSF55909">
    <property type="entry name" value="Pentein"/>
    <property type="match status" value="1"/>
</dbReference>
<name>A0ABV9GEH5_9ACTN</name>
<dbReference type="RefSeq" id="WP_381200639.1">
    <property type="nucleotide sequence ID" value="NZ_JBHSFE010000023.1"/>
</dbReference>
<accession>A0ABV9GEH5</accession>
<gene>
    <name evidence="2" type="ORF">ACFO9E_27330</name>
</gene>
<evidence type="ECO:0000313" key="3">
    <source>
        <dbReference type="Proteomes" id="UP001595993"/>
    </source>
</evidence>
<protein>
    <submittedName>
        <fullName evidence="2">Agmatine/peptidylarginine deiminase</fullName>
    </submittedName>
</protein>
<sequence length="336" mass="36302">MTGLLLPAEWEPHESCMLAWPPYESLWGESFASVEREYAAIVRAIAAFEPVTMLVLPGQAERVRALCEAEITTVEIPMDDAWLRATGPIVVHGPLGRVGVDFRYNSFGERFHPYAQDDRITERLLPVLGIERRATMTVLEGGAISVDGQGTLIATEQCVLNANRNPRLGRADIEAEFEALLGAAKVIWLPYGHLAGDTDGHVDHVCQFTAPGRVLVEACGDASRPDHARLKANRAVLEASTDASGRRLEILELPPQQQVRVHGQDAVVNYMNFYIANGGVIMPLAGTSSDDEALEAAAAAFPGHRVVGVEARALATGDAGVHCITQQLPARRTSQG</sequence>
<dbReference type="Pfam" id="PF04371">
    <property type="entry name" value="PAD_porph"/>
    <property type="match status" value="1"/>
</dbReference>
<dbReference type="EMBL" id="JBHSFE010000023">
    <property type="protein sequence ID" value="MFC4611476.1"/>
    <property type="molecule type" value="Genomic_DNA"/>
</dbReference>
<proteinExistence type="predicted"/>
<evidence type="ECO:0000313" key="2">
    <source>
        <dbReference type="EMBL" id="MFC4611476.1"/>
    </source>
</evidence>
<dbReference type="Gene3D" id="3.75.10.10">
    <property type="entry name" value="L-arginine/glycine Amidinotransferase, Chain A"/>
    <property type="match status" value="1"/>
</dbReference>
<dbReference type="PANTHER" id="PTHR31377">
    <property type="entry name" value="AGMATINE DEIMINASE-RELATED"/>
    <property type="match status" value="1"/>
</dbReference>
<dbReference type="PANTHER" id="PTHR31377:SF0">
    <property type="entry name" value="AGMATINE DEIMINASE-RELATED"/>
    <property type="match status" value="1"/>
</dbReference>
<dbReference type="Proteomes" id="UP001595993">
    <property type="component" value="Unassembled WGS sequence"/>
</dbReference>
<reference evidence="3" key="1">
    <citation type="journal article" date="2019" name="Int. J. Syst. Evol. Microbiol.">
        <title>The Global Catalogue of Microorganisms (GCM) 10K type strain sequencing project: providing services to taxonomists for standard genome sequencing and annotation.</title>
        <authorList>
            <consortium name="The Broad Institute Genomics Platform"/>
            <consortium name="The Broad Institute Genome Sequencing Center for Infectious Disease"/>
            <person name="Wu L."/>
            <person name="Ma J."/>
        </authorList>
    </citation>
    <scope>NUCLEOTIDE SEQUENCE [LARGE SCALE GENOMIC DNA]</scope>
    <source>
        <strain evidence="3">CGMCC 4.7139</strain>
    </source>
</reference>
<keyword evidence="1" id="KW-0378">Hydrolase</keyword>